<keyword evidence="2" id="KW-1185">Reference proteome</keyword>
<name>A0AAV8YC50_9CUCU</name>
<dbReference type="EMBL" id="JAPWTK010000144">
    <property type="protein sequence ID" value="KAJ8948087.1"/>
    <property type="molecule type" value="Genomic_DNA"/>
</dbReference>
<sequence length="283" mass="32067">MADKVKRSRTFRQSEIAKMHELYVVAQSAKTDLEIRSVFKMRYEAIDEIKAEFYNYHNAILATLAVTEGSDVEAENLIRKGFDNEYFENHCNALDTVAGNSQHKVKPLSSGRASSSFFANTNNNMNALTCLICKNNHLLFKCPEFHNKQPHDRFQFAKQNKFRYLPVVNVKRNITRCYISRTPIPPVVQGDATSRPVPHDNVLINEPFAGTATQSLTSTVPLTTSVLLSTALIEVSDKYGNFCKCRALLDSGSQTSFISQRMVQCTLLLARVPFRLKYAEREK</sequence>
<organism evidence="1 2">
    <name type="scientific">Aromia moschata</name>
    <dbReference type="NCBI Taxonomy" id="1265417"/>
    <lineage>
        <taxon>Eukaryota</taxon>
        <taxon>Metazoa</taxon>
        <taxon>Ecdysozoa</taxon>
        <taxon>Arthropoda</taxon>
        <taxon>Hexapoda</taxon>
        <taxon>Insecta</taxon>
        <taxon>Pterygota</taxon>
        <taxon>Neoptera</taxon>
        <taxon>Endopterygota</taxon>
        <taxon>Coleoptera</taxon>
        <taxon>Polyphaga</taxon>
        <taxon>Cucujiformia</taxon>
        <taxon>Chrysomeloidea</taxon>
        <taxon>Cerambycidae</taxon>
        <taxon>Cerambycinae</taxon>
        <taxon>Callichromatini</taxon>
        <taxon>Aromia</taxon>
    </lineage>
</organism>
<comment type="caution">
    <text evidence="1">The sequence shown here is derived from an EMBL/GenBank/DDBJ whole genome shotgun (WGS) entry which is preliminary data.</text>
</comment>
<evidence type="ECO:0008006" key="3">
    <source>
        <dbReference type="Google" id="ProtNLM"/>
    </source>
</evidence>
<accession>A0AAV8YC50</accession>
<gene>
    <name evidence="1" type="ORF">NQ318_008438</name>
</gene>
<evidence type="ECO:0000313" key="2">
    <source>
        <dbReference type="Proteomes" id="UP001162162"/>
    </source>
</evidence>
<reference evidence="1" key="1">
    <citation type="journal article" date="2023" name="Insect Mol. Biol.">
        <title>Genome sequencing provides insights into the evolution of gene families encoding plant cell wall-degrading enzymes in longhorned beetles.</title>
        <authorList>
            <person name="Shin N.R."/>
            <person name="Okamura Y."/>
            <person name="Kirsch R."/>
            <person name="Pauchet Y."/>
        </authorList>
    </citation>
    <scope>NUCLEOTIDE SEQUENCE</scope>
    <source>
        <strain evidence="1">AMC_N1</strain>
    </source>
</reference>
<protein>
    <recommendedName>
        <fullName evidence="3">Peptidase aspartic putative domain-containing protein</fullName>
    </recommendedName>
</protein>
<proteinExistence type="predicted"/>
<dbReference type="Proteomes" id="UP001162162">
    <property type="component" value="Unassembled WGS sequence"/>
</dbReference>
<evidence type="ECO:0000313" key="1">
    <source>
        <dbReference type="EMBL" id="KAJ8948087.1"/>
    </source>
</evidence>
<dbReference type="AlphaFoldDB" id="A0AAV8YC50"/>